<comment type="similarity">
    <text evidence="1">Belongs to the short-chain dehydrogenases/reductases (SDR) family.</text>
</comment>
<evidence type="ECO:0000256" key="2">
    <source>
        <dbReference type="ARBA" id="ARBA00023002"/>
    </source>
</evidence>
<dbReference type="EMBL" id="JAJVKT010000022">
    <property type="protein sequence ID" value="MCE7510311.1"/>
    <property type="molecule type" value="Genomic_DNA"/>
</dbReference>
<dbReference type="SUPFAM" id="SSF51735">
    <property type="entry name" value="NAD(P)-binding Rossmann-fold domains"/>
    <property type="match status" value="1"/>
</dbReference>
<dbReference type="InterPro" id="IPR036291">
    <property type="entry name" value="NAD(P)-bd_dom_sf"/>
</dbReference>
<proteinExistence type="inferred from homology"/>
<evidence type="ECO:0000256" key="3">
    <source>
        <dbReference type="ARBA" id="ARBA00023027"/>
    </source>
</evidence>
<protein>
    <submittedName>
        <fullName evidence="5">Glucose 1-dehydrogenase</fullName>
        <ecNumber evidence="5">1.1.1.47</ecNumber>
    </submittedName>
</protein>
<dbReference type="InterPro" id="IPR057326">
    <property type="entry name" value="KR_dom"/>
</dbReference>
<comment type="caution">
    <text evidence="5">The sequence shown here is derived from an EMBL/GenBank/DDBJ whole genome shotgun (WGS) entry which is preliminary data.</text>
</comment>
<dbReference type="PRINTS" id="PR00080">
    <property type="entry name" value="SDRFAMILY"/>
</dbReference>
<dbReference type="InterPro" id="IPR020904">
    <property type="entry name" value="Sc_DH/Rdtase_CS"/>
</dbReference>
<gene>
    <name evidence="5" type="ORF">LZG35_16850</name>
</gene>
<evidence type="ECO:0000313" key="6">
    <source>
        <dbReference type="Proteomes" id="UP001107961"/>
    </source>
</evidence>
<dbReference type="SMART" id="SM00822">
    <property type="entry name" value="PKS_KR"/>
    <property type="match status" value="1"/>
</dbReference>
<dbReference type="KEGG" id="axe:P40_02385"/>
<dbReference type="PANTHER" id="PTHR24321:SF8">
    <property type="entry name" value="ESTRADIOL 17-BETA-DEHYDROGENASE 8-RELATED"/>
    <property type="match status" value="1"/>
</dbReference>
<reference evidence="5" key="1">
    <citation type="submission" date="2022-01" db="EMBL/GenBank/DDBJ databases">
        <authorList>
            <person name="Karlyshev A.V."/>
            <person name="Jaspars M."/>
        </authorList>
    </citation>
    <scope>NUCLEOTIDE SEQUENCE</scope>
    <source>
        <strain evidence="5">AGSA3-2</strain>
    </source>
</reference>
<sequence length="263" mass="27420">MRDEQLAGKVILITGAGGGIGRVTAESLGAAGARLMLSDIDAHAVESTAAAIREAGGTARAMAVDVTRADQVSALVQATLEAYERLDGAFNNAGVEEENAKIVAVEESLFDRIIDINVKGVWLCMKYQIAAMAKQGDGGSIVNTASIAGLVGAPKRAAYAASKHAVVGLTKSVAAEYARQNIRVNAVCPGIIRTAMMERAISQVERDDGIDAEQQRRLHAALHPMGRVGEATEVAQAVQWLLSDASSFVTGHQLSVDGGLTAL</sequence>
<evidence type="ECO:0000313" key="5">
    <source>
        <dbReference type="EMBL" id="MCE7510311.1"/>
    </source>
</evidence>
<dbReference type="GeneID" id="94685247"/>
<dbReference type="RefSeq" id="WP_014992881.1">
    <property type="nucleotide sequence ID" value="NZ_CBDDTQ010000003.1"/>
</dbReference>
<dbReference type="InterPro" id="IPR002347">
    <property type="entry name" value="SDR_fam"/>
</dbReference>
<dbReference type="Gene3D" id="3.40.50.720">
    <property type="entry name" value="NAD(P)-binding Rossmann-like Domain"/>
    <property type="match status" value="1"/>
</dbReference>
<keyword evidence="6" id="KW-1185">Reference proteome</keyword>
<evidence type="ECO:0000259" key="4">
    <source>
        <dbReference type="SMART" id="SM00822"/>
    </source>
</evidence>
<dbReference type="EC" id="1.1.1.47" evidence="5"/>
<dbReference type="Pfam" id="PF13561">
    <property type="entry name" value="adh_short_C2"/>
    <property type="match status" value="1"/>
</dbReference>
<dbReference type="FunFam" id="3.40.50.720:FF:000084">
    <property type="entry name" value="Short-chain dehydrogenase reductase"/>
    <property type="match status" value="1"/>
</dbReference>
<dbReference type="PROSITE" id="PS00061">
    <property type="entry name" value="ADH_SHORT"/>
    <property type="match status" value="1"/>
</dbReference>
<dbReference type="AlphaFoldDB" id="A0A9Q3W6W4"/>
<dbReference type="GO" id="GO:0047936">
    <property type="term" value="F:glucose 1-dehydrogenase [NAD(P)+] activity"/>
    <property type="evidence" value="ECO:0007669"/>
    <property type="project" value="UniProtKB-EC"/>
</dbReference>
<evidence type="ECO:0000256" key="1">
    <source>
        <dbReference type="ARBA" id="ARBA00006484"/>
    </source>
</evidence>
<organism evidence="5 6">
    <name type="scientific">Alloalcanivorax xenomutans</name>
    <dbReference type="NCBI Taxonomy" id="1094342"/>
    <lineage>
        <taxon>Bacteria</taxon>
        <taxon>Pseudomonadati</taxon>
        <taxon>Pseudomonadota</taxon>
        <taxon>Gammaproteobacteria</taxon>
        <taxon>Oceanospirillales</taxon>
        <taxon>Alcanivoracaceae</taxon>
        <taxon>Alloalcanivorax</taxon>
    </lineage>
</organism>
<keyword evidence="3" id="KW-0520">NAD</keyword>
<keyword evidence="2 5" id="KW-0560">Oxidoreductase</keyword>
<dbReference type="PRINTS" id="PR00081">
    <property type="entry name" value="GDHRDH"/>
</dbReference>
<dbReference type="CDD" id="cd05233">
    <property type="entry name" value="SDR_c"/>
    <property type="match status" value="1"/>
</dbReference>
<name>A0A9Q3W6W4_9GAMM</name>
<dbReference type="PANTHER" id="PTHR24321">
    <property type="entry name" value="DEHYDROGENASES, SHORT CHAIN"/>
    <property type="match status" value="1"/>
</dbReference>
<dbReference type="Proteomes" id="UP001107961">
    <property type="component" value="Unassembled WGS sequence"/>
</dbReference>
<accession>A0A9Q3W6W4</accession>
<feature type="domain" description="Ketoreductase" evidence="4">
    <location>
        <begin position="9"/>
        <end position="195"/>
    </location>
</feature>
<dbReference type="NCBIfam" id="NF005559">
    <property type="entry name" value="PRK07231.1"/>
    <property type="match status" value="1"/>
</dbReference>